<gene>
    <name evidence="1" type="ORF">A3SI_13807</name>
</gene>
<sequence length="284" mass="31635">MDLGGGRIQLSPSPKEDFITSVHVVGEELFILGRKRVYRARPGDQGDKLYREDITDSLFLAFKQRYGYLRKIDKLADGRYILLQGGEGIQVPTLIKGEHFICFNAYSYLEEGDSLLIGTSRGLKIYKADSLYDFSWNNQKLQNPVYALMRDSKGVLWMGTDRGVTTYKQGSLRVLDEKSGLAGSEVNRSALLDYPDKGVLIGTQFGLSVYRGQEDAFTQPAPKVGIIATRLPDQEAMALPSGESAAHRTPRTMCRLAIERRVSLSSRTWSFATGSTGCMRNGRN</sequence>
<dbReference type="Gene3D" id="2.130.10.10">
    <property type="entry name" value="YVTN repeat-like/Quinoprotein amine dehydrogenase"/>
    <property type="match status" value="1"/>
</dbReference>
<dbReference type="Pfam" id="PF07494">
    <property type="entry name" value="Reg_prop"/>
    <property type="match status" value="1"/>
</dbReference>
<evidence type="ECO:0000313" key="2">
    <source>
        <dbReference type="Proteomes" id="UP000005551"/>
    </source>
</evidence>
<dbReference type="Proteomes" id="UP000005551">
    <property type="component" value="Unassembled WGS sequence"/>
</dbReference>
<comment type="caution">
    <text evidence="1">The sequence shown here is derived from an EMBL/GenBank/DDBJ whole genome shotgun (WGS) entry which is preliminary data.</text>
</comment>
<dbReference type="RefSeq" id="WP_009055936.1">
    <property type="nucleotide sequence ID" value="NZ_AJYA01000030.1"/>
</dbReference>
<organism evidence="1 2">
    <name type="scientific">Nitritalea halalkaliphila LW7</name>
    <dbReference type="NCBI Taxonomy" id="1189621"/>
    <lineage>
        <taxon>Bacteria</taxon>
        <taxon>Pseudomonadati</taxon>
        <taxon>Bacteroidota</taxon>
        <taxon>Cytophagia</taxon>
        <taxon>Cytophagales</taxon>
        <taxon>Cyclobacteriaceae</taxon>
        <taxon>Nitritalea</taxon>
    </lineage>
</organism>
<dbReference type="InterPro" id="IPR015943">
    <property type="entry name" value="WD40/YVTN_repeat-like_dom_sf"/>
</dbReference>
<protein>
    <submittedName>
        <fullName evidence="1">Two component regulator three y domain-containing protein</fullName>
    </submittedName>
</protein>
<keyword evidence="2" id="KW-1185">Reference proteome</keyword>
<name>I5C0V3_9BACT</name>
<dbReference type="STRING" id="1189621.A3SI_13807"/>
<accession>I5C0V3</accession>
<evidence type="ECO:0000313" key="1">
    <source>
        <dbReference type="EMBL" id="EIM75455.1"/>
    </source>
</evidence>
<dbReference type="InterPro" id="IPR011110">
    <property type="entry name" value="Reg_prop"/>
</dbReference>
<dbReference type="AlphaFoldDB" id="I5C0V3"/>
<dbReference type="EMBL" id="AJYA01000030">
    <property type="protein sequence ID" value="EIM75455.1"/>
    <property type="molecule type" value="Genomic_DNA"/>
</dbReference>
<reference evidence="1 2" key="1">
    <citation type="submission" date="2012-05" db="EMBL/GenBank/DDBJ databases">
        <title>Genome sequence of Nitritalea halalkaliphila LW7.</title>
        <authorList>
            <person name="Jangir P.K."/>
            <person name="Singh A."/>
            <person name="Shivaji S."/>
            <person name="Sharma R."/>
        </authorList>
    </citation>
    <scope>NUCLEOTIDE SEQUENCE [LARGE SCALE GENOMIC DNA]</scope>
    <source>
        <strain evidence="1 2">LW7</strain>
    </source>
</reference>
<proteinExistence type="predicted"/>